<name>A0A0F9PEY9_9ZZZZ</name>
<evidence type="ECO:0000313" key="1">
    <source>
        <dbReference type="EMBL" id="KKM99610.1"/>
    </source>
</evidence>
<reference evidence="1" key="1">
    <citation type="journal article" date="2015" name="Nature">
        <title>Complex archaea that bridge the gap between prokaryotes and eukaryotes.</title>
        <authorList>
            <person name="Spang A."/>
            <person name="Saw J.H."/>
            <person name="Jorgensen S.L."/>
            <person name="Zaremba-Niedzwiedzka K."/>
            <person name="Martijn J."/>
            <person name="Lind A.E."/>
            <person name="van Eijk R."/>
            <person name="Schleper C."/>
            <person name="Guy L."/>
            <person name="Ettema T.J."/>
        </authorList>
    </citation>
    <scope>NUCLEOTIDE SEQUENCE</scope>
</reference>
<sequence>MKYKTINIKKIPMIVWNKFLRSKLRQESATVSEAVRTAIKRASEE</sequence>
<organism evidence="1">
    <name type="scientific">marine sediment metagenome</name>
    <dbReference type="NCBI Taxonomy" id="412755"/>
    <lineage>
        <taxon>unclassified sequences</taxon>
        <taxon>metagenomes</taxon>
        <taxon>ecological metagenomes</taxon>
    </lineage>
</organism>
<comment type="caution">
    <text evidence="1">The sequence shown here is derived from an EMBL/GenBank/DDBJ whole genome shotgun (WGS) entry which is preliminary data.</text>
</comment>
<gene>
    <name evidence="1" type="ORF">LCGC14_1146200</name>
</gene>
<proteinExistence type="predicted"/>
<dbReference type="AlphaFoldDB" id="A0A0F9PEY9"/>
<protein>
    <submittedName>
        <fullName evidence="1">Uncharacterized protein</fullName>
    </submittedName>
</protein>
<accession>A0A0F9PEY9</accession>
<dbReference type="EMBL" id="LAZR01005477">
    <property type="protein sequence ID" value="KKM99610.1"/>
    <property type="molecule type" value="Genomic_DNA"/>
</dbReference>